<dbReference type="SMART" id="SM00387">
    <property type="entry name" value="HATPase_c"/>
    <property type="match status" value="1"/>
</dbReference>
<dbReference type="SUPFAM" id="SSF55785">
    <property type="entry name" value="PYP-like sensor domain (PAS domain)"/>
    <property type="match status" value="3"/>
</dbReference>
<dbReference type="InterPro" id="IPR052162">
    <property type="entry name" value="Sensor_kinase/Photoreceptor"/>
</dbReference>
<dbReference type="Pfam" id="PF13426">
    <property type="entry name" value="PAS_9"/>
    <property type="match status" value="2"/>
</dbReference>
<dbReference type="Pfam" id="PF02518">
    <property type="entry name" value="HATPase_c"/>
    <property type="match status" value="1"/>
</dbReference>
<proteinExistence type="predicted"/>
<dbReference type="PRINTS" id="PR00344">
    <property type="entry name" value="BCTRLSENSOR"/>
</dbReference>
<dbReference type="PROSITE" id="PS50113">
    <property type="entry name" value="PAC"/>
    <property type="match status" value="3"/>
</dbReference>
<dbReference type="CDD" id="cd00130">
    <property type="entry name" value="PAS"/>
    <property type="match status" value="2"/>
</dbReference>
<evidence type="ECO:0000259" key="7">
    <source>
        <dbReference type="PROSITE" id="PS50112"/>
    </source>
</evidence>
<dbReference type="Pfam" id="PF08447">
    <property type="entry name" value="PAS_3"/>
    <property type="match status" value="1"/>
</dbReference>
<comment type="catalytic activity">
    <reaction evidence="1">
        <text>ATP + protein L-histidine = ADP + protein N-phospho-L-histidine.</text>
        <dbReference type="EC" id="2.7.13.3"/>
    </reaction>
</comment>
<feature type="domain" description="PAS" evidence="7">
    <location>
        <begin position="137"/>
        <end position="207"/>
    </location>
</feature>
<feature type="domain" description="PAC" evidence="8">
    <location>
        <begin position="329"/>
        <end position="383"/>
    </location>
</feature>
<feature type="domain" description="Histidine kinase" evidence="6">
    <location>
        <begin position="401"/>
        <end position="614"/>
    </location>
</feature>
<organism evidence="9 10">
    <name type="scientific">Adhaeribacter swui</name>
    <dbReference type="NCBI Taxonomy" id="2086471"/>
    <lineage>
        <taxon>Bacteria</taxon>
        <taxon>Pseudomonadati</taxon>
        <taxon>Bacteroidota</taxon>
        <taxon>Cytophagia</taxon>
        <taxon>Cytophagales</taxon>
        <taxon>Hymenobacteraceae</taxon>
        <taxon>Adhaeribacter</taxon>
    </lineage>
</organism>
<keyword evidence="4" id="KW-0808">Transferase</keyword>
<dbReference type="AlphaFoldDB" id="A0A7G7G4B5"/>
<dbReference type="GO" id="GO:0000155">
    <property type="term" value="F:phosphorelay sensor kinase activity"/>
    <property type="evidence" value="ECO:0007669"/>
    <property type="project" value="InterPro"/>
</dbReference>
<dbReference type="InterPro" id="IPR035965">
    <property type="entry name" value="PAS-like_dom_sf"/>
</dbReference>
<dbReference type="SMART" id="SM00091">
    <property type="entry name" value="PAS"/>
    <property type="match status" value="3"/>
</dbReference>
<evidence type="ECO:0000313" key="10">
    <source>
        <dbReference type="Proteomes" id="UP000515237"/>
    </source>
</evidence>
<dbReference type="Gene3D" id="1.10.287.130">
    <property type="match status" value="1"/>
</dbReference>
<evidence type="ECO:0000256" key="3">
    <source>
        <dbReference type="ARBA" id="ARBA00022553"/>
    </source>
</evidence>
<dbReference type="EMBL" id="CP055156">
    <property type="protein sequence ID" value="QNF31999.1"/>
    <property type="molecule type" value="Genomic_DNA"/>
</dbReference>
<evidence type="ECO:0000256" key="2">
    <source>
        <dbReference type="ARBA" id="ARBA00012438"/>
    </source>
</evidence>
<dbReference type="InterPro" id="IPR005467">
    <property type="entry name" value="His_kinase_dom"/>
</dbReference>
<feature type="domain" description="PAS" evidence="7">
    <location>
        <begin position="257"/>
        <end position="328"/>
    </location>
</feature>
<dbReference type="InterPro" id="IPR036097">
    <property type="entry name" value="HisK_dim/P_sf"/>
</dbReference>
<dbReference type="InterPro" id="IPR000014">
    <property type="entry name" value="PAS"/>
</dbReference>
<dbReference type="InterPro" id="IPR000700">
    <property type="entry name" value="PAS-assoc_C"/>
</dbReference>
<dbReference type="PANTHER" id="PTHR43304:SF1">
    <property type="entry name" value="PAC DOMAIN-CONTAINING PROTEIN"/>
    <property type="match status" value="1"/>
</dbReference>
<dbReference type="PROSITE" id="PS50112">
    <property type="entry name" value="PAS"/>
    <property type="match status" value="3"/>
</dbReference>
<dbReference type="Proteomes" id="UP000515237">
    <property type="component" value="Chromosome"/>
</dbReference>
<dbReference type="SUPFAM" id="SSF47384">
    <property type="entry name" value="Homodimeric domain of signal transducing histidine kinase"/>
    <property type="match status" value="1"/>
</dbReference>
<dbReference type="InterPro" id="IPR003594">
    <property type="entry name" value="HATPase_dom"/>
</dbReference>
<evidence type="ECO:0000313" key="9">
    <source>
        <dbReference type="EMBL" id="QNF31999.1"/>
    </source>
</evidence>
<protein>
    <recommendedName>
        <fullName evidence="2">histidine kinase</fullName>
        <ecNumber evidence="2">2.7.13.3</ecNumber>
    </recommendedName>
</protein>
<dbReference type="KEGG" id="aswu:HUW51_04375"/>
<dbReference type="InterPro" id="IPR036890">
    <property type="entry name" value="HATPase_C_sf"/>
</dbReference>
<dbReference type="RefSeq" id="WP_185272782.1">
    <property type="nucleotide sequence ID" value="NZ_CP055156.1"/>
</dbReference>
<evidence type="ECO:0000256" key="4">
    <source>
        <dbReference type="ARBA" id="ARBA00022679"/>
    </source>
</evidence>
<evidence type="ECO:0000259" key="6">
    <source>
        <dbReference type="PROSITE" id="PS50109"/>
    </source>
</evidence>
<sequence length="614" mass="69408">MDCREEQIQALSPAFFSAIVENSSDLISVVDSSGTYKYVGQSIRRHLGYCPEELIGTNAYHYLHPHDISLVMQALAFATAEKSVQAAPFRFRNKNGEWRWLDCHFSNMLHDKNIKGIVTNSRDITEQRKAQLNEEKAQVYYKSLFQDYPDALILLDKSGRIVKANLLFYHMSGYSAEETIGAFYYKYIPEAFWPLASSAIQQVLKGEIKTLELQFFKKDGSLLDLQITGVPILLKGNLEGIQCVIKDITAKKKAEAQLELLSLVADKTTNGVIITDNYENIEWVNNSFTRLTGYTFEEVIGKKPGNFLTGSLTNPETMAQIQEKIRKAEPIAVEILNYKKNGEELWVAMEINPIFNEAGQPEKFVATQVDITSKKKAELEMRQLTKDLFDHNRDLKQFTYIVSHNLRAPVATALGLANLLTMVDKDHEVFDTSLKNLQITVEQLNTILKDLNAILSIRDNQNAAAKEKFSIEEVYQQAVANLQDSLNQHQGKVSFCLEGDCNLISKKAYLYSIFYNLLSNAIKYRSAERPLQIQVTYRNYPGSGTEIVVADNGSGLDLNKIGENIFKLYKRFHRNVEGRGMGLFLVKTHVEALGGHIGINSQVNEGTRFIINLP</sequence>
<evidence type="ECO:0000256" key="1">
    <source>
        <dbReference type="ARBA" id="ARBA00000085"/>
    </source>
</evidence>
<dbReference type="NCBIfam" id="TIGR00229">
    <property type="entry name" value="sensory_box"/>
    <property type="match status" value="3"/>
</dbReference>
<feature type="domain" description="PAC" evidence="8">
    <location>
        <begin position="85"/>
        <end position="136"/>
    </location>
</feature>
<gene>
    <name evidence="9" type="ORF">HUW51_04375</name>
</gene>
<dbReference type="PROSITE" id="PS50109">
    <property type="entry name" value="HIS_KIN"/>
    <property type="match status" value="1"/>
</dbReference>
<evidence type="ECO:0000259" key="8">
    <source>
        <dbReference type="PROSITE" id="PS50113"/>
    </source>
</evidence>
<keyword evidence="10" id="KW-1185">Reference proteome</keyword>
<accession>A0A7G7G4B5</accession>
<dbReference type="EC" id="2.7.13.3" evidence="2"/>
<dbReference type="Gene3D" id="3.30.565.10">
    <property type="entry name" value="Histidine kinase-like ATPase, C-terminal domain"/>
    <property type="match status" value="1"/>
</dbReference>
<evidence type="ECO:0000256" key="5">
    <source>
        <dbReference type="ARBA" id="ARBA00022777"/>
    </source>
</evidence>
<keyword evidence="3" id="KW-0597">Phosphoprotein</keyword>
<dbReference type="SMART" id="SM00086">
    <property type="entry name" value="PAC"/>
    <property type="match status" value="3"/>
</dbReference>
<dbReference type="PANTHER" id="PTHR43304">
    <property type="entry name" value="PHYTOCHROME-LIKE PROTEIN CPH1"/>
    <property type="match status" value="1"/>
</dbReference>
<dbReference type="InterPro" id="IPR001610">
    <property type="entry name" value="PAC"/>
</dbReference>
<name>A0A7G7G4B5_9BACT</name>
<feature type="domain" description="PAS" evidence="7">
    <location>
        <begin position="12"/>
        <end position="82"/>
    </location>
</feature>
<reference evidence="9 10" key="1">
    <citation type="journal article" date="2018" name="Int. J. Syst. Evol. Microbiol.">
        <title>Adhaeribacter swui sp. nov., isolated from wet mud.</title>
        <authorList>
            <person name="Kim D.U."/>
            <person name="Kim K.W."/>
            <person name="Kang M.S."/>
            <person name="Kim J.Y."/>
            <person name="Jang J.H."/>
            <person name="Kim M.K."/>
        </authorList>
    </citation>
    <scope>NUCLEOTIDE SEQUENCE [LARGE SCALE GENOMIC DNA]</scope>
    <source>
        <strain evidence="9 10">KCTC 52873</strain>
    </source>
</reference>
<keyword evidence="5" id="KW-0418">Kinase</keyword>
<feature type="domain" description="PAC" evidence="8">
    <location>
        <begin position="209"/>
        <end position="260"/>
    </location>
</feature>
<dbReference type="Gene3D" id="3.30.450.20">
    <property type="entry name" value="PAS domain"/>
    <property type="match status" value="3"/>
</dbReference>
<dbReference type="SUPFAM" id="SSF55874">
    <property type="entry name" value="ATPase domain of HSP90 chaperone/DNA topoisomerase II/histidine kinase"/>
    <property type="match status" value="1"/>
</dbReference>
<dbReference type="InterPro" id="IPR013655">
    <property type="entry name" value="PAS_fold_3"/>
</dbReference>
<dbReference type="InterPro" id="IPR004358">
    <property type="entry name" value="Sig_transdc_His_kin-like_C"/>
</dbReference>